<evidence type="ECO:0000259" key="1">
    <source>
        <dbReference type="PROSITE" id="PS50181"/>
    </source>
</evidence>
<dbReference type="Proteomes" id="UP000178912">
    <property type="component" value="Unassembled WGS sequence"/>
</dbReference>
<dbReference type="SUPFAM" id="SSF81383">
    <property type="entry name" value="F-box domain"/>
    <property type="match status" value="1"/>
</dbReference>
<keyword evidence="3" id="KW-1185">Reference proteome</keyword>
<organism evidence="2 3">
    <name type="scientific">Rhynchosporium agropyri</name>
    <dbReference type="NCBI Taxonomy" id="914238"/>
    <lineage>
        <taxon>Eukaryota</taxon>
        <taxon>Fungi</taxon>
        <taxon>Dikarya</taxon>
        <taxon>Ascomycota</taxon>
        <taxon>Pezizomycotina</taxon>
        <taxon>Leotiomycetes</taxon>
        <taxon>Helotiales</taxon>
        <taxon>Ploettnerulaceae</taxon>
        <taxon>Rhynchosporium</taxon>
    </lineage>
</organism>
<proteinExistence type="predicted"/>
<protein>
    <recommendedName>
        <fullName evidence="1">F-box domain-containing protein</fullName>
    </recommendedName>
</protein>
<evidence type="ECO:0000313" key="3">
    <source>
        <dbReference type="Proteomes" id="UP000178912"/>
    </source>
</evidence>
<dbReference type="EMBL" id="FJUX01000005">
    <property type="protein sequence ID" value="CZS90257.1"/>
    <property type="molecule type" value="Genomic_DNA"/>
</dbReference>
<gene>
    <name evidence="2" type="ORF">RAG0_01392</name>
</gene>
<dbReference type="AlphaFoldDB" id="A0A1E1JWK5"/>
<dbReference type="InterPro" id="IPR036047">
    <property type="entry name" value="F-box-like_dom_sf"/>
</dbReference>
<reference evidence="3" key="1">
    <citation type="submission" date="2016-03" db="EMBL/GenBank/DDBJ databases">
        <authorList>
            <person name="Guldener U."/>
        </authorList>
    </citation>
    <scope>NUCLEOTIDE SEQUENCE [LARGE SCALE GENOMIC DNA]</scope>
    <source>
        <strain evidence="3">04CH-RAC-A.6.1</strain>
    </source>
</reference>
<name>A0A1E1JWK5_9HELO</name>
<evidence type="ECO:0000313" key="2">
    <source>
        <dbReference type="EMBL" id="CZS90257.1"/>
    </source>
</evidence>
<dbReference type="OrthoDB" id="4986826at2759"/>
<feature type="domain" description="F-box" evidence="1">
    <location>
        <begin position="37"/>
        <end position="82"/>
    </location>
</feature>
<accession>A0A1E1JWK5</accession>
<dbReference type="InterPro" id="IPR001810">
    <property type="entry name" value="F-box_dom"/>
</dbReference>
<dbReference type="PROSITE" id="PS50181">
    <property type="entry name" value="FBOX"/>
    <property type="match status" value="1"/>
</dbReference>
<sequence>MHIWCAEIQHSQHPPTAVTSCARLSHLPSVTVVKRPSKIMNTLPTELLYQILSHIPKSSLPSVRLLNHTFEAIAFPLLFKNLLNWLDYKTSHAAITALAHDVYNRPSIMWSPWASEPNGPVEAVWLGIIWRLQMGKHVPELERGMGMLGGEVQVLTSENYARLSRREEMCENRLRLAQNRYLMHRSYCDGAVRGEISGELVEGSLVWEEKEL</sequence>